<evidence type="ECO:0000313" key="2">
    <source>
        <dbReference type="EMBL" id="AZA15444.1"/>
    </source>
</evidence>
<dbReference type="Gene3D" id="3.90.550.20">
    <property type="match status" value="1"/>
</dbReference>
<accession>A0A3G6JHN3</accession>
<dbReference type="EMBL" id="CP031023">
    <property type="protein sequence ID" value="AZA15444.1"/>
    <property type="molecule type" value="Genomic_DNA"/>
</dbReference>
<name>A0A3G6JHN3_LACDL</name>
<proteinExistence type="predicted"/>
<dbReference type="Pfam" id="PF04488">
    <property type="entry name" value="Gly_transf_sug"/>
    <property type="match status" value="1"/>
</dbReference>
<dbReference type="InterPro" id="IPR029044">
    <property type="entry name" value="Nucleotide-diphossugar_trans"/>
</dbReference>
<dbReference type="GO" id="GO:0051999">
    <property type="term" value="P:mannosyl-inositol phosphorylceramide biosynthetic process"/>
    <property type="evidence" value="ECO:0007669"/>
    <property type="project" value="TreeGrafter"/>
</dbReference>
<dbReference type="PANTHER" id="PTHR32385:SF15">
    <property type="entry name" value="INOSITOL PHOSPHOCERAMIDE MANNOSYLTRANSFERASE 1"/>
    <property type="match status" value="1"/>
</dbReference>
<dbReference type="GO" id="GO:0016020">
    <property type="term" value="C:membrane"/>
    <property type="evidence" value="ECO:0007669"/>
    <property type="project" value="GOC"/>
</dbReference>
<dbReference type="AlphaFoldDB" id="A0A3G6JHN3"/>
<sequence length="240" mass="28041">MIPKIIHYCWFGNSELPDIVKDCISSWKKYCPEYEIKRWDESNYDVSKNAYTRAAYKNKKWAFLTDYVRLDILYNEGGVYMDTDVKLIRSLDPLIDKGPFMSFEKRGRVNTGVGFACEAGNPIVKENKDYYENNLFVDENGNFKPEICVKITTKILIKHGLNYTENVVQKVDGLIVYSSDYFSPKKLGTEKITLTSNTYGIHLFASSWYKGSKISRKMKYHLIPLKEFIKYKILSKKLYE</sequence>
<dbReference type="GO" id="GO:0000030">
    <property type="term" value="F:mannosyltransferase activity"/>
    <property type="evidence" value="ECO:0007669"/>
    <property type="project" value="TreeGrafter"/>
</dbReference>
<keyword evidence="1 2" id="KW-0808">Transferase</keyword>
<dbReference type="SUPFAM" id="SSF53448">
    <property type="entry name" value="Nucleotide-diphospho-sugar transferases"/>
    <property type="match status" value="1"/>
</dbReference>
<dbReference type="RefSeq" id="WP_070489058.1">
    <property type="nucleotide sequence ID" value="NZ_CP046131.1"/>
</dbReference>
<dbReference type="InterPro" id="IPR051706">
    <property type="entry name" value="Glycosyltransferase_domain"/>
</dbReference>
<evidence type="ECO:0000256" key="1">
    <source>
        <dbReference type="ARBA" id="ARBA00022679"/>
    </source>
</evidence>
<gene>
    <name evidence="2" type="ORF">DQL93_01390</name>
</gene>
<dbReference type="InterPro" id="IPR007577">
    <property type="entry name" value="GlycoTrfase_DXD_sugar-bd_CS"/>
</dbReference>
<reference evidence="2" key="1">
    <citation type="submission" date="2018-07" db="EMBL/GenBank/DDBJ databases">
        <authorList>
            <person name="Somerville V."/>
        </authorList>
    </citation>
    <scope>NUCLEOTIDE SEQUENCE</scope>
    <source>
        <strain evidence="2">NWC_2_2</strain>
    </source>
</reference>
<protein>
    <submittedName>
        <fullName evidence="2">Glycosyl transferase</fullName>
    </submittedName>
</protein>
<dbReference type="PANTHER" id="PTHR32385">
    <property type="entry name" value="MANNOSYL PHOSPHORYLINOSITOL CERAMIDE SYNTHASE"/>
    <property type="match status" value="1"/>
</dbReference>
<organism evidence="2">
    <name type="scientific">Lactobacillus delbrueckii subsp. lactis</name>
    <dbReference type="NCBI Taxonomy" id="29397"/>
    <lineage>
        <taxon>Bacteria</taxon>
        <taxon>Bacillati</taxon>
        <taxon>Bacillota</taxon>
        <taxon>Bacilli</taxon>
        <taxon>Lactobacillales</taxon>
        <taxon>Lactobacillaceae</taxon>
        <taxon>Lactobacillus</taxon>
    </lineage>
</organism>